<keyword evidence="1" id="KW-1133">Transmembrane helix</keyword>
<name>A0ABS9V1E7_9BACT</name>
<comment type="caution">
    <text evidence="2">The sequence shown here is derived from an EMBL/GenBank/DDBJ whole genome shotgun (WGS) entry which is preliminary data.</text>
</comment>
<evidence type="ECO:0000313" key="2">
    <source>
        <dbReference type="EMBL" id="MCH7410242.1"/>
    </source>
</evidence>
<dbReference type="Proteomes" id="UP001165489">
    <property type="component" value="Unassembled WGS sequence"/>
</dbReference>
<reference evidence="2" key="1">
    <citation type="submission" date="2022-03" db="EMBL/GenBank/DDBJ databases">
        <title>De novo assembled genomes of Belliella spp. (Cyclobacteriaceae) strains.</title>
        <authorList>
            <person name="Szabo A."/>
            <person name="Korponai K."/>
            <person name="Felfoldi T."/>
        </authorList>
    </citation>
    <scope>NUCLEOTIDE SEQUENCE</scope>
    <source>
        <strain evidence="2">DSM 111904</strain>
    </source>
</reference>
<protein>
    <submittedName>
        <fullName evidence="2">Uncharacterized protein</fullName>
    </submittedName>
</protein>
<dbReference type="EMBL" id="JAKZGP010000032">
    <property type="protein sequence ID" value="MCH7410242.1"/>
    <property type="molecule type" value="Genomic_DNA"/>
</dbReference>
<dbReference type="RefSeq" id="WP_241348609.1">
    <property type="nucleotide sequence ID" value="NZ_JAKZGP010000032.1"/>
</dbReference>
<keyword evidence="3" id="KW-1185">Reference proteome</keyword>
<keyword evidence="1" id="KW-0812">Transmembrane</keyword>
<keyword evidence="1" id="KW-0472">Membrane</keyword>
<organism evidence="2 3">
    <name type="scientific">Belliella filtrata</name>
    <dbReference type="NCBI Taxonomy" id="2923435"/>
    <lineage>
        <taxon>Bacteria</taxon>
        <taxon>Pseudomonadati</taxon>
        <taxon>Bacteroidota</taxon>
        <taxon>Cytophagia</taxon>
        <taxon>Cytophagales</taxon>
        <taxon>Cyclobacteriaceae</taxon>
        <taxon>Belliella</taxon>
    </lineage>
</organism>
<gene>
    <name evidence="2" type="ORF">MM239_12615</name>
</gene>
<evidence type="ECO:0000256" key="1">
    <source>
        <dbReference type="SAM" id="Phobius"/>
    </source>
</evidence>
<feature type="transmembrane region" description="Helical" evidence="1">
    <location>
        <begin position="12"/>
        <end position="31"/>
    </location>
</feature>
<accession>A0ABS9V1E7</accession>
<evidence type="ECO:0000313" key="3">
    <source>
        <dbReference type="Proteomes" id="UP001165489"/>
    </source>
</evidence>
<sequence length="92" mass="9948">MKNYLKTSKWLRWVAAGAFSLMLVLNIMVSLEFEKGKLLPSITLTELGNNAMAQGETGSSGSPHCGPLYGNQSGTLYCCGNTNSDHCYADHC</sequence>
<proteinExistence type="predicted"/>